<feature type="binding site" evidence="6">
    <location>
        <position position="86"/>
    </location>
    <ligand>
        <name>substrate</name>
    </ligand>
</feature>
<dbReference type="EMBL" id="JACSQD010000003">
    <property type="protein sequence ID" value="MBD7995186.1"/>
    <property type="molecule type" value="Genomic_DNA"/>
</dbReference>
<dbReference type="PANTHER" id="PTHR43330:SF27">
    <property type="entry name" value="METHIONINE AMINOPEPTIDASE"/>
    <property type="match status" value="1"/>
</dbReference>
<feature type="binding site" evidence="6">
    <location>
        <position position="213"/>
    </location>
    <ligand>
        <name>a divalent metal cation</name>
        <dbReference type="ChEBI" id="CHEBI:60240"/>
        <label>2</label>
        <note>catalytic</note>
    </ligand>
</feature>
<dbReference type="NCBIfam" id="TIGR00500">
    <property type="entry name" value="met_pdase_I"/>
    <property type="match status" value="1"/>
</dbReference>
<keyword evidence="3 6" id="KW-0645">Protease</keyword>
<keyword evidence="2 6" id="KW-0031">Aminopeptidase</keyword>
<proteinExistence type="inferred from homology"/>
<feature type="binding site" evidence="6">
    <location>
        <position position="187"/>
    </location>
    <ligand>
        <name>substrate</name>
    </ligand>
</feature>
<dbReference type="InterPro" id="IPR001714">
    <property type="entry name" value="Pept_M24_MAP"/>
</dbReference>
<dbReference type="GO" id="GO:0004239">
    <property type="term" value="F:initiator methionyl aminopeptidase activity"/>
    <property type="evidence" value="ECO:0007669"/>
    <property type="project" value="UniProtKB-EC"/>
</dbReference>
<protein>
    <recommendedName>
        <fullName evidence="6 7">Methionine aminopeptidase</fullName>
        <shortName evidence="6">MAP</shortName>
        <shortName evidence="6">MetAP</shortName>
        <ecNumber evidence="6 7">3.4.11.18</ecNumber>
    </recommendedName>
    <alternativeName>
        <fullName evidence="6">Peptidase M</fullName>
    </alternativeName>
</protein>
<organism evidence="9 10">
    <name type="scientific">Arthrobacter gallicola</name>
    <dbReference type="NCBI Taxonomy" id="2762225"/>
    <lineage>
        <taxon>Bacteria</taxon>
        <taxon>Bacillati</taxon>
        <taxon>Actinomycetota</taxon>
        <taxon>Actinomycetes</taxon>
        <taxon>Micrococcales</taxon>
        <taxon>Micrococcaceae</taxon>
        <taxon>Arthrobacter</taxon>
    </lineage>
</organism>
<evidence type="ECO:0000256" key="6">
    <source>
        <dbReference type="HAMAP-Rule" id="MF_01974"/>
    </source>
</evidence>
<dbReference type="PANTHER" id="PTHR43330">
    <property type="entry name" value="METHIONINE AMINOPEPTIDASE"/>
    <property type="match status" value="1"/>
</dbReference>
<dbReference type="Pfam" id="PF00557">
    <property type="entry name" value="Peptidase_M24"/>
    <property type="match status" value="1"/>
</dbReference>
<evidence type="ECO:0000256" key="3">
    <source>
        <dbReference type="ARBA" id="ARBA00022670"/>
    </source>
</evidence>
<evidence type="ECO:0000313" key="10">
    <source>
        <dbReference type="Proteomes" id="UP000609874"/>
    </source>
</evidence>
<feature type="binding site" evidence="6">
    <location>
        <position position="244"/>
    </location>
    <ligand>
        <name>a divalent metal cation</name>
        <dbReference type="ChEBI" id="CHEBI:60240"/>
        <label>1</label>
    </ligand>
</feature>
<feature type="domain" description="Peptidase M24" evidence="8">
    <location>
        <begin position="21"/>
        <end position="251"/>
    </location>
</feature>
<name>A0ABR8URL6_9MICC</name>
<dbReference type="HAMAP" id="MF_01974">
    <property type="entry name" value="MetAP_1"/>
    <property type="match status" value="1"/>
</dbReference>
<comment type="similarity">
    <text evidence="6">Belongs to the peptidase M24A family. Methionine aminopeptidase type 1 subfamily.</text>
</comment>
<keyword evidence="4 6" id="KW-0479">Metal-binding</keyword>
<gene>
    <name evidence="6 9" type="primary">map</name>
    <name evidence="9" type="ORF">H9639_07750</name>
</gene>
<comment type="subunit">
    <text evidence="6">Monomer.</text>
</comment>
<evidence type="ECO:0000259" key="8">
    <source>
        <dbReference type="Pfam" id="PF00557"/>
    </source>
</evidence>
<evidence type="ECO:0000313" key="9">
    <source>
        <dbReference type="EMBL" id="MBD7995186.1"/>
    </source>
</evidence>
<dbReference type="Proteomes" id="UP000609874">
    <property type="component" value="Unassembled WGS sequence"/>
</dbReference>
<dbReference type="SUPFAM" id="SSF55920">
    <property type="entry name" value="Creatinase/aminopeptidase"/>
    <property type="match status" value="1"/>
</dbReference>
<dbReference type="InterPro" id="IPR002467">
    <property type="entry name" value="Pept_M24A_MAP1"/>
</dbReference>
<comment type="cofactor">
    <cofactor evidence="6">
        <name>Co(2+)</name>
        <dbReference type="ChEBI" id="CHEBI:48828"/>
    </cofactor>
    <cofactor evidence="6">
        <name>Zn(2+)</name>
        <dbReference type="ChEBI" id="CHEBI:29105"/>
    </cofactor>
    <cofactor evidence="6">
        <name>Mn(2+)</name>
        <dbReference type="ChEBI" id="CHEBI:29035"/>
    </cofactor>
    <cofactor evidence="6">
        <name>Fe(2+)</name>
        <dbReference type="ChEBI" id="CHEBI:29033"/>
    </cofactor>
    <text evidence="6">Binds 2 divalent metal cations per subunit. Has a high-affinity and a low affinity metal-binding site. The true nature of the physiological cofactor is under debate. The enzyme is active with cobalt, zinc, manganese or divalent iron ions. Most likely, methionine aminopeptidases function as mononuclear Fe(2+)-metalloproteases under physiological conditions, and the catalytically relevant metal-binding site has been assigned to the histidine-containing high-affinity site.</text>
</comment>
<dbReference type="InterPro" id="IPR036005">
    <property type="entry name" value="Creatinase/aminopeptidase-like"/>
</dbReference>
<evidence type="ECO:0000256" key="5">
    <source>
        <dbReference type="ARBA" id="ARBA00022801"/>
    </source>
</evidence>
<feature type="binding site" evidence="6">
    <location>
        <position position="244"/>
    </location>
    <ligand>
        <name>a divalent metal cation</name>
        <dbReference type="ChEBI" id="CHEBI:60240"/>
        <label>2</label>
        <note>catalytic</note>
    </ligand>
</feature>
<dbReference type="PROSITE" id="PS00680">
    <property type="entry name" value="MAP_1"/>
    <property type="match status" value="1"/>
</dbReference>
<feature type="binding site" evidence="6">
    <location>
        <position position="114"/>
    </location>
    <ligand>
        <name>a divalent metal cation</name>
        <dbReference type="ChEBI" id="CHEBI:60240"/>
        <label>1</label>
    </ligand>
</feature>
<sequence length="278" mass="29445">MEGETLAQPRIQYKTNAQMRTMREAGLVLIKALDAAVEAVRPGITTAELDRVFAAVLAEAGATSNFLGYYGFPATICTSVNEEVVHGIPGSRVLNDGDIISIDGGAVVNGWHSDSARTVIVGAADPEDQRLSDVTENAMWHGIAAAAKGRFVGDIGAAVDDYVSSVPGKPLGILEDYVGHGIGSEMHQAPDVLNYRTSHRGPKLKPGMCLAIEPMLVRGGIETKTLEDDWTVVTTDGARSCQWEHSVAIHEKGIWVLTAPDGGASRLEPLGVTPVPIP</sequence>
<dbReference type="InterPro" id="IPR000994">
    <property type="entry name" value="Pept_M24"/>
</dbReference>
<dbReference type="Gene3D" id="3.90.230.10">
    <property type="entry name" value="Creatinase/methionine aminopeptidase superfamily"/>
    <property type="match status" value="1"/>
</dbReference>
<comment type="function">
    <text evidence="1 6">Removes the N-terminal methionine from nascent proteins. The N-terminal methionine is often cleaved when the second residue in the primary sequence is small and uncharged (Met-Ala-, Cys, Gly, Pro, Ser, Thr, or Val). Requires deformylation of the N(alpha)-formylated initiator methionine before it can be hydrolyzed.</text>
</comment>
<keyword evidence="10" id="KW-1185">Reference proteome</keyword>
<evidence type="ECO:0000256" key="4">
    <source>
        <dbReference type="ARBA" id="ARBA00022723"/>
    </source>
</evidence>
<accession>A0ABR8URL6</accession>
<dbReference type="EC" id="3.4.11.18" evidence="6 7"/>
<evidence type="ECO:0000256" key="2">
    <source>
        <dbReference type="ARBA" id="ARBA00022438"/>
    </source>
</evidence>
<comment type="caution">
    <text evidence="9">The sequence shown here is derived from an EMBL/GenBank/DDBJ whole genome shotgun (WGS) entry which is preliminary data.</text>
</comment>
<comment type="catalytic activity">
    <reaction evidence="6 7">
        <text>Release of N-terminal amino acids, preferentially methionine, from peptides and arylamides.</text>
        <dbReference type="EC" id="3.4.11.18"/>
    </reaction>
</comment>
<dbReference type="CDD" id="cd01086">
    <property type="entry name" value="MetAP1"/>
    <property type="match status" value="1"/>
</dbReference>
<feature type="binding site" evidence="6">
    <location>
        <position position="103"/>
    </location>
    <ligand>
        <name>a divalent metal cation</name>
        <dbReference type="ChEBI" id="CHEBI:60240"/>
        <label>1</label>
    </ligand>
</feature>
<keyword evidence="5 6" id="KW-0378">Hydrolase</keyword>
<reference evidence="9 10" key="1">
    <citation type="submission" date="2020-08" db="EMBL/GenBank/DDBJ databases">
        <title>A Genomic Blueprint of the Chicken Gut Microbiome.</title>
        <authorList>
            <person name="Gilroy R."/>
            <person name="Ravi A."/>
            <person name="Getino M."/>
            <person name="Pursley I."/>
            <person name="Horton D.L."/>
            <person name="Alikhan N.-F."/>
            <person name="Baker D."/>
            <person name="Gharbi K."/>
            <person name="Hall N."/>
            <person name="Watson M."/>
            <person name="Adriaenssens E.M."/>
            <person name="Foster-Nyarko E."/>
            <person name="Jarju S."/>
            <person name="Secka A."/>
            <person name="Antonio M."/>
            <person name="Oren A."/>
            <person name="Chaudhuri R."/>
            <person name="La Ragione R.M."/>
            <person name="Hildebrand F."/>
            <person name="Pallen M.J."/>
        </authorList>
    </citation>
    <scope>NUCLEOTIDE SEQUENCE [LARGE SCALE GENOMIC DNA]</scope>
    <source>
        <strain evidence="9 10">Sa2CUA1</strain>
    </source>
</reference>
<feature type="binding site" evidence="6">
    <location>
        <position position="114"/>
    </location>
    <ligand>
        <name>a divalent metal cation</name>
        <dbReference type="ChEBI" id="CHEBI:60240"/>
        <label>2</label>
        <note>catalytic</note>
    </ligand>
</feature>
<feature type="binding site" evidence="6">
    <location>
        <position position="180"/>
    </location>
    <ligand>
        <name>a divalent metal cation</name>
        <dbReference type="ChEBI" id="CHEBI:60240"/>
        <label>2</label>
        <note>catalytic</note>
    </ligand>
</feature>
<evidence type="ECO:0000256" key="7">
    <source>
        <dbReference type="RuleBase" id="RU003653"/>
    </source>
</evidence>
<dbReference type="PRINTS" id="PR00599">
    <property type="entry name" value="MAPEPTIDASE"/>
</dbReference>
<evidence type="ECO:0000256" key="1">
    <source>
        <dbReference type="ARBA" id="ARBA00002521"/>
    </source>
</evidence>